<dbReference type="EMBL" id="MCGO01000090">
    <property type="protein sequence ID" value="ORY29097.1"/>
    <property type="molecule type" value="Genomic_DNA"/>
</dbReference>
<reference evidence="2 4" key="1">
    <citation type="submission" date="2016-07" db="EMBL/GenBank/DDBJ databases">
        <title>Pervasive Adenine N6-methylation of Active Genes in Fungi.</title>
        <authorList>
            <consortium name="DOE Joint Genome Institute"/>
            <person name="Mondo S.J."/>
            <person name="Dannebaum R.O."/>
            <person name="Kuo R.C."/>
            <person name="Labutti K."/>
            <person name="Haridas S."/>
            <person name="Kuo A."/>
            <person name="Salamov A."/>
            <person name="Ahrendt S.R."/>
            <person name="Lipzen A."/>
            <person name="Sullivan W."/>
            <person name="Andreopoulos W.B."/>
            <person name="Clum A."/>
            <person name="Lindquist E."/>
            <person name="Daum C."/>
            <person name="Ramamoorthy G.K."/>
            <person name="Gryganskyi A."/>
            <person name="Culley D."/>
            <person name="Magnuson J.K."/>
            <person name="James T.Y."/>
            <person name="O'Malley M.A."/>
            <person name="Stajich J.E."/>
            <person name="Spatafora J.W."/>
            <person name="Visel A."/>
            <person name="Grigoriev I.V."/>
        </authorList>
    </citation>
    <scope>NUCLEOTIDE SEQUENCE [LARGE SCALE GENOMIC DNA]</scope>
    <source>
        <strain evidence="2 4">JEL800</strain>
    </source>
</reference>
<dbReference type="Proteomes" id="UP000193642">
    <property type="component" value="Unassembled WGS sequence"/>
</dbReference>
<dbReference type="OrthoDB" id="2115563at2759"/>
<protein>
    <submittedName>
        <fullName evidence="2">Uncharacterized protein</fullName>
    </submittedName>
</protein>
<dbReference type="AlphaFoldDB" id="A0A1Y2B3Q0"/>
<feature type="region of interest" description="Disordered" evidence="1">
    <location>
        <begin position="1"/>
        <end position="39"/>
    </location>
</feature>
<evidence type="ECO:0000313" key="3">
    <source>
        <dbReference type="EMBL" id="ORY50536.1"/>
    </source>
</evidence>
<sequence length="226" mass="24615">MTWALDSFQQQQEHFAQQQQQQQQPSAAPVSPTPSTTDDASIDRISEAIRAMNQRMESVERISSTLIPDIVSKGLEQIALKQAELDKELRASLAHVSASTQDADLLSKLSDLESKFETLPQMYIDTVTVSLQNQTKSLMTVIDDIKEQQTEAIQSVAANSNNRKSGSTVSSAVASIPVIPDMGIKSRLNKLATIAKNRLSSSEIEPIKVASPSASTLASNEQPSYQ</sequence>
<dbReference type="EMBL" id="MCGO01000007">
    <property type="protein sequence ID" value="ORY50536.1"/>
    <property type="molecule type" value="Genomic_DNA"/>
</dbReference>
<keyword evidence="4" id="KW-1185">Reference proteome</keyword>
<proteinExistence type="predicted"/>
<name>A0A1Y2B3Q0_9FUNG</name>
<gene>
    <name evidence="3" type="ORF">BCR33DRAFT_713313</name>
    <name evidence="2" type="ORF">BCR33DRAFT_724863</name>
</gene>
<comment type="caution">
    <text evidence="2">The sequence shown here is derived from an EMBL/GenBank/DDBJ whole genome shotgun (WGS) entry which is preliminary data.</text>
</comment>
<evidence type="ECO:0000313" key="2">
    <source>
        <dbReference type="EMBL" id="ORY29097.1"/>
    </source>
</evidence>
<feature type="compositionally biased region" description="Low complexity" evidence="1">
    <location>
        <begin position="9"/>
        <end position="39"/>
    </location>
</feature>
<accession>A0A1Y2B3Q0</accession>
<evidence type="ECO:0000256" key="1">
    <source>
        <dbReference type="SAM" id="MobiDB-lite"/>
    </source>
</evidence>
<evidence type="ECO:0000313" key="4">
    <source>
        <dbReference type="Proteomes" id="UP000193642"/>
    </source>
</evidence>
<organism evidence="2 4">
    <name type="scientific">Rhizoclosmatium globosum</name>
    <dbReference type="NCBI Taxonomy" id="329046"/>
    <lineage>
        <taxon>Eukaryota</taxon>
        <taxon>Fungi</taxon>
        <taxon>Fungi incertae sedis</taxon>
        <taxon>Chytridiomycota</taxon>
        <taxon>Chytridiomycota incertae sedis</taxon>
        <taxon>Chytridiomycetes</taxon>
        <taxon>Chytridiales</taxon>
        <taxon>Chytriomycetaceae</taxon>
        <taxon>Rhizoclosmatium</taxon>
    </lineage>
</organism>